<dbReference type="InterPro" id="IPR010404">
    <property type="entry name" value="CpcT/CpeT"/>
</dbReference>
<sequence>MGSPRRRLLEQLCATFSNQAQALANPPLYAHIQVVFRPAPQLAAGSLLLEQAYALDPTQPYRIRVLRVCEDSRGLIIENKAIVAEQRFHGATADPSRIAAIREDDLCLLEGCTYLVEPDGAGFCGEVEPGCNCRVQRKGSEAYLVSSFRVGPEHLETVDQGFDPVTHSHLWGCLAGPFAFRVTERFCHELPPDW</sequence>
<dbReference type="AlphaFoldDB" id="A0A524RLP8"/>
<organism evidence="4 5">
    <name type="scientific">Aphanocapsa feldmannii 277cV</name>
    <dbReference type="NCBI Taxonomy" id="2507553"/>
    <lineage>
        <taxon>Bacteria</taxon>
        <taxon>Bacillati</taxon>
        <taxon>Cyanobacteriota</taxon>
        <taxon>Cyanophyceae</taxon>
        <taxon>Oscillatoriophycideae</taxon>
        <taxon>Chroococcales</taxon>
        <taxon>Microcystaceae</taxon>
        <taxon>Aphanocapsa</taxon>
    </lineage>
</organism>
<dbReference type="Proteomes" id="UP000317990">
    <property type="component" value="Unassembled WGS sequence"/>
</dbReference>
<dbReference type="PANTHER" id="PTHR35137">
    <property type="entry name" value="CHROMOPHORE LYASE CRL, CHLOROPLASTIC"/>
    <property type="match status" value="1"/>
</dbReference>
<dbReference type="EMBL" id="SRMO01000084">
    <property type="protein sequence ID" value="TGG90985.1"/>
    <property type="molecule type" value="Genomic_DNA"/>
</dbReference>
<name>A0A524RLP8_9CHRO</name>
<dbReference type="Gene3D" id="2.40.128.590">
    <property type="entry name" value="CpcT/CpeT domain"/>
    <property type="match status" value="1"/>
</dbReference>
<reference evidence="4 5" key="1">
    <citation type="journal article" date="2019" name="mSystems">
        <title>Life at home and on the roam: Genomic adaptions reflect the dual lifestyle of an intracellular, facultative symbiont.</title>
        <authorList>
            <person name="Burgsdorf I."/>
        </authorList>
    </citation>
    <scope>NUCLEOTIDE SEQUENCE [LARGE SCALE GENOMIC DNA]</scope>
    <source>
        <strain evidence="4">277cV</strain>
    </source>
</reference>
<proteinExistence type="inferred from homology"/>
<comment type="caution">
    <text evidence="4">The sequence shown here is derived from an EMBL/GenBank/DDBJ whole genome shotgun (WGS) entry which is preliminary data.</text>
</comment>
<dbReference type="CDD" id="cd16338">
    <property type="entry name" value="CpcT"/>
    <property type="match status" value="1"/>
</dbReference>
<accession>A0A524RLP8</accession>
<dbReference type="Pfam" id="PF06206">
    <property type="entry name" value="CpeT"/>
    <property type="match status" value="1"/>
</dbReference>
<protein>
    <recommendedName>
        <fullName evidence="3">Chromophore lyase CpcT/CpeT</fullName>
        <ecNumber evidence="3">4.-.-.-</ecNumber>
    </recommendedName>
</protein>
<evidence type="ECO:0000313" key="5">
    <source>
        <dbReference type="Proteomes" id="UP000317990"/>
    </source>
</evidence>
<dbReference type="HAMAP" id="MF_01460">
    <property type="entry name" value="Chrphore_lyase_CpxT"/>
    <property type="match status" value="1"/>
</dbReference>
<dbReference type="InterPro" id="IPR038672">
    <property type="entry name" value="CpcT/CpeT_sf"/>
</dbReference>
<evidence type="ECO:0000256" key="1">
    <source>
        <dbReference type="ARBA" id="ARBA00008206"/>
    </source>
</evidence>
<keyword evidence="2 3" id="KW-0456">Lyase</keyword>
<evidence type="ECO:0000256" key="3">
    <source>
        <dbReference type="HAMAP-Rule" id="MF_01460"/>
    </source>
</evidence>
<comment type="similarity">
    <text evidence="1 3">Belongs to the CpcT/CpeT biliprotein lyase family.</text>
</comment>
<dbReference type="PANTHER" id="PTHR35137:SF1">
    <property type="entry name" value="CHROMOPHORE LYASE CRL, CHLOROPLASTIC"/>
    <property type="match status" value="1"/>
</dbReference>
<gene>
    <name evidence="3" type="primary">cpcT</name>
    <name evidence="4" type="ORF">ERJ67_09895</name>
</gene>
<evidence type="ECO:0000313" key="4">
    <source>
        <dbReference type="EMBL" id="TGG90985.1"/>
    </source>
</evidence>
<dbReference type="GO" id="GO:0016829">
    <property type="term" value="F:lyase activity"/>
    <property type="evidence" value="ECO:0007669"/>
    <property type="project" value="UniProtKB-KW"/>
</dbReference>
<dbReference type="GO" id="GO:0017006">
    <property type="term" value="P:protein-tetrapyrrole linkage"/>
    <property type="evidence" value="ECO:0007669"/>
    <property type="project" value="UniProtKB-UniRule"/>
</dbReference>
<dbReference type="EC" id="4.-.-.-" evidence="3"/>
<comment type="function">
    <text evidence="3">Covalently attaches a chromophore to Cys residue(s) of phycobiliproteins.</text>
</comment>
<evidence type="ECO:0000256" key="2">
    <source>
        <dbReference type="ARBA" id="ARBA00023239"/>
    </source>
</evidence>